<feature type="transmembrane region" description="Helical" evidence="1">
    <location>
        <begin position="64"/>
        <end position="85"/>
    </location>
</feature>
<name>A0ABY6HPL5_9ARCH</name>
<gene>
    <name evidence="2" type="ORF">NEF87_001743</name>
</gene>
<feature type="transmembrane region" description="Helical" evidence="1">
    <location>
        <begin position="251"/>
        <end position="272"/>
    </location>
</feature>
<evidence type="ECO:0000256" key="1">
    <source>
        <dbReference type="SAM" id="Phobius"/>
    </source>
</evidence>
<keyword evidence="1" id="KW-0472">Membrane</keyword>
<proteinExistence type="predicted"/>
<feature type="transmembrane region" description="Helical" evidence="1">
    <location>
        <begin position="91"/>
        <end position="113"/>
    </location>
</feature>
<feature type="transmembrane region" description="Helical" evidence="1">
    <location>
        <begin position="223"/>
        <end position="245"/>
    </location>
</feature>
<sequence>MVHLVKFRNIQFLQNSKHFITSLSIKYVIMKFWTSFFELSVLLYFSIEVILLIQKKKYLQFSTLITGAIFGVVLEFVNVFLTQAYTYSQEFILQVGIFPNNIPLVIGLAWGILLETSHQISECFNLPIFIRTLFESVFVVSVDLFLDVVAIRLDGGFWIWTDEPIVSTITTTSLLGIGYGNFYGWFCVIFFSSIILHLFDKIYAKISGNKDQNSKKSSPWKYLLLRITITVILAEGLLFVFLNILRFAPSFIWLFFVLQYFGSILILIFYMVKNNKRATSKLPNVYSLAYYMFSYFFCIITMIVLGLIREIPVFFALNVVYGIGMIIFLGRLSSLQWKQTT</sequence>
<keyword evidence="3" id="KW-1185">Reference proteome</keyword>
<reference evidence="2" key="1">
    <citation type="submission" date="2022-09" db="EMBL/GenBank/DDBJ databases">
        <title>Actin cytoskeleton and complex cell architecture in an #Asgard archaeon.</title>
        <authorList>
            <person name="Ponce Toledo R.I."/>
            <person name="Schleper C."/>
            <person name="Rodrigues Oliveira T."/>
            <person name="Wollweber F."/>
            <person name="Xu J."/>
            <person name="Rittmann S."/>
            <person name="Klingl A."/>
            <person name="Pilhofer M."/>
        </authorList>
    </citation>
    <scope>NUCLEOTIDE SEQUENCE</scope>
    <source>
        <strain evidence="2">B-35</strain>
    </source>
</reference>
<accession>A0ABY6HPL5</accession>
<dbReference type="EMBL" id="CP104013">
    <property type="protein sequence ID" value="UYP45458.1"/>
    <property type="molecule type" value="Genomic_DNA"/>
</dbReference>
<protein>
    <recommendedName>
        <fullName evidence="4">Carotenoid biosynthesis protein</fullName>
    </recommendedName>
</protein>
<keyword evidence="1" id="KW-0812">Transmembrane</keyword>
<evidence type="ECO:0008006" key="4">
    <source>
        <dbReference type="Google" id="ProtNLM"/>
    </source>
</evidence>
<keyword evidence="1" id="KW-1133">Transmembrane helix</keyword>
<dbReference type="Proteomes" id="UP001208689">
    <property type="component" value="Chromosome"/>
</dbReference>
<feature type="transmembrane region" description="Helical" evidence="1">
    <location>
        <begin position="182"/>
        <end position="203"/>
    </location>
</feature>
<feature type="transmembrane region" description="Helical" evidence="1">
    <location>
        <begin position="32"/>
        <end position="52"/>
    </location>
</feature>
<feature type="transmembrane region" description="Helical" evidence="1">
    <location>
        <begin position="314"/>
        <end position="332"/>
    </location>
</feature>
<evidence type="ECO:0000313" key="3">
    <source>
        <dbReference type="Proteomes" id="UP001208689"/>
    </source>
</evidence>
<organism evidence="2 3">
    <name type="scientific">Candidatus Lokiarchaeum ossiferum</name>
    <dbReference type="NCBI Taxonomy" id="2951803"/>
    <lineage>
        <taxon>Archaea</taxon>
        <taxon>Promethearchaeati</taxon>
        <taxon>Promethearchaeota</taxon>
        <taxon>Promethearchaeia</taxon>
        <taxon>Promethearchaeales</taxon>
        <taxon>Promethearchaeaceae</taxon>
        <taxon>Candidatus Lokiarchaeum</taxon>
    </lineage>
</organism>
<evidence type="ECO:0000313" key="2">
    <source>
        <dbReference type="EMBL" id="UYP45458.1"/>
    </source>
</evidence>
<feature type="transmembrane region" description="Helical" evidence="1">
    <location>
        <begin position="284"/>
        <end position="308"/>
    </location>
</feature>